<dbReference type="Proteomes" id="UP000683551">
    <property type="component" value="Chromosome"/>
</dbReference>
<dbReference type="RefSeq" id="WP_062188073.1">
    <property type="nucleotide sequence ID" value="NZ_CP053675.1"/>
</dbReference>
<dbReference type="GO" id="GO:0015689">
    <property type="term" value="P:molybdate ion transport"/>
    <property type="evidence" value="ECO:0007669"/>
    <property type="project" value="InterPro"/>
</dbReference>
<dbReference type="Proteomes" id="UP000075653">
    <property type="component" value="Unassembled WGS sequence"/>
</dbReference>
<dbReference type="FunFam" id="3.40.190.10:FF:000035">
    <property type="entry name" value="Molybdate ABC transporter substrate-binding protein"/>
    <property type="match status" value="1"/>
</dbReference>
<dbReference type="Pfam" id="PF13531">
    <property type="entry name" value="SBP_bac_11"/>
    <property type="match status" value="1"/>
</dbReference>
<dbReference type="InterPro" id="IPR005950">
    <property type="entry name" value="ModA"/>
</dbReference>
<proteinExistence type="inferred from homology"/>
<dbReference type="EMBL" id="LRRD01000025">
    <property type="protein sequence ID" value="KXW58073.1"/>
    <property type="molecule type" value="Genomic_DNA"/>
</dbReference>
<dbReference type="InterPro" id="IPR050682">
    <property type="entry name" value="ModA/WtpA"/>
</dbReference>
<feature type="chain" id="PRO_5036648778" evidence="7">
    <location>
        <begin position="20"/>
        <end position="261"/>
    </location>
</feature>
<accession>A0A859ABF1</accession>
<evidence type="ECO:0000313" key="8">
    <source>
        <dbReference type="EMBL" id="KXW58073.1"/>
    </source>
</evidence>
<feature type="binding site" evidence="6">
    <location>
        <position position="29"/>
    </location>
    <ligand>
        <name>molybdate</name>
        <dbReference type="ChEBI" id="CHEBI:36264"/>
    </ligand>
</feature>
<keyword evidence="3 6" id="KW-0479">Metal-binding</keyword>
<dbReference type="Gene3D" id="3.40.190.10">
    <property type="entry name" value="Periplasmic binding protein-like II"/>
    <property type="match status" value="2"/>
</dbReference>
<evidence type="ECO:0000313" key="10">
    <source>
        <dbReference type="Proteomes" id="UP000075653"/>
    </source>
</evidence>
<protein>
    <submittedName>
        <fullName evidence="9">Molybdate ABC transporter substrate-binding protein</fullName>
    </submittedName>
    <submittedName>
        <fullName evidence="8">Molybdate-binding periplasmic protein</fullName>
    </submittedName>
</protein>
<comment type="similarity">
    <text evidence="1">Belongs to the bacterial solute-binding protein ModA family.</text>
</comment>
<dbReference type="PANTHER" id="PTHR30632">
    <property type="entry name" value="MOLYBDATE-BINDING PERIPLASMIC PROTEIN"/>
    <property type="match status" value="1"/>
</dbReference>
<dbReference type="AlphaFoldDB" id="A0A859ABF1"/>
<evidence type="ECO:0000256" key="2">
    <source>
        <dbReference type="ARBA" id="ARBA00022505"/>
    </source>
</evidence>
<gene>
    <name evidence="8" type="primary">modA</name>
    <name evidence="8" type="ORF">FEMY_13680</name>
    <name evidence="9" type="ORF">JZL65_00615</name>
</gene>
<dbReference type="GO" id="GO:1901359">
    <property type="term" value="F:tungstate binding"/>
    <property type="evidence" value="ECO:0007669"/>
    <property type="project" value="UniProtKB-ARBA"/>
</dbReference>
<keyword evidence="10" id="KW-1185">Reference proteome</keyword>
<reference evidence="9" key="2">
    <citation type="submission" date="2021-02" db="EMBL/GenBank/DDBJ databases">
        <title>Comparative genomics of Ferrovum myxofaciens strains, predominant extremophile bacteria forming large biofilm stalactites in acid mine ecosystems.</title>
        <authorList>
            <person name="Burkartova K."/>
            <person name="Ridl J."/>
            <person name="Pajer P."/>
            <person name="Falteisek L."/>
        </authorList>
    </citation>
    <scope>NUCLEOTIDE SEQUENCE</scope>
    <source>
        <strain evidence="9">MI1III</strain>
    </source>
</reference>
<dbReference type="PATRIC" id="fig|1789004.3.peg.1386"/>
<accession>A0A149VXW1</accession>
<dbReference type="PANTHER" id="PTHR30632:SF0">
    <property type="entry name" value="SULFATE-BINDING PROTEIN"/>
    <property type="match status" value="1"/>
</dbReference>
<reference evidence="8 10" key="1">
    <citation type="submission" date="2016-01" db="EMBL/GenBank/DDBJ databases">
        <title>Genome sequence of the acidophilic iron oxidising Ferrovum strain Z-31.</title>
        <authorList>
            <person name="Poehlein A."/>
            <person name="Ullrich S.R."/>
            <person name="Schloemann M."/>
            <person name="Muehling M."/>
            <person name="Daniel R."/>
        </authorList>
    </citation>
    <scope>NUCLEOTIDE SEQUENCE [LARGE SCALE GENOMIC DNA]</scope>
    <source>
        <strain evidence="8 10">Z-31</strain>
    </source>
</reference>
<evidence type="ECO:0000256" key="6">
    <source>
        <dbReference type="PIRSR" id="PIRSR004846-1"/>
    </source>
</evidence>
<dbReference type="SUPFAM" id="SSF53850">
    <property type="entry name" value="Periplasmic binding protein-like II"/>
    <property type="match status" value="1"/>
</dbReference>
<evidence type="ECO:0000256" key="4">
    <source>
        <dbReference type="ARBA" id="ARBA00022729"/>
    </source>
</evidence>
<sequence length="261" mass="29116">MKSGWLPVLFFLWMAQAEAAELVVSAASSLTDSLNVLKGIYQSRHPSETILFNFGASGSLEKQIEESAPVDMFISASMKEMDALQRKQLILGEPHNLLSNEIVLIVPRSNQASIQEFSDLSKVHRLAIGDPGFVPAGQYAKEILKFQGLYDLLENRLVYGENVRQVLEYVARGDVDAGLVFSTDALTMKDRVRIVMSAPKGSHESIFYPAAILKFSTHPQATREFMDFISGPEGKEVFSRFGFQIVEKHRVNPTEGDHHEN</sequence>
<feature type="binding site" evidence="6">
    <location>
        <position position="163"/>
    </location>
    <ligand>
        <name>molybdate</name>
        <dbReference type="ChEBI" id="CHEBI:36264"/>
    </ligand>
</feature>
<evidence type="ECO:0000256" key="7">
    <source>
        <dbReference type="SAM" id="SignalP"/>
    </source>
</evidence>
<dbReference type="GO" id="GO:0030973">
    <property type="term" value="F:molybdate ion binding"/>
    <property type="evidence" value="ECO:0007669"/>
    <property type="project" value="TreeGrafter"/>
</dbReference>
<keyword evidence="4 7" id="KW-0732">Signal</keyword>
<evidence type="ECO:0000256" key="1">
    <source>
        <dbReference type="ARBA" id="ARBA00009175"/>
    </source>
</evidence>
<organism evidence="8 10">
    <name type="scientific">Ferrovum myxofaciens</name>
    <dbReference type="NCBI Taxonomy" id="416213"/>
    <lineage>
        <taxon>Bacteria</taxon>
        <taxon>Pseudomonadati</taxon>
        <taxon>Pseudomonadota</taxon>
        <taxon>Betaproteobacteria</taxon>
        <taxon>Ferrovales</taxon>
        <taxon>Ferrovaceae</taxon>
        <taxon>Ferrovum</taxon>
    </lineage>
</organism>
<name>A0A859ABF1_9PROT</name>
<keyword evidence="2 6" id="KW-0500">Molybdenum</keyword>
<dbReference type="EMBL" id="CP071137">
    <property type="protein sequence ID" value="QWY77626.1"/>
    <property type="molecule type" value="Genomic_DNA"/>
</dbReference>
<feature type="binding site" evidence="6">
    <location>
        <position position="136"/>
    </location>
    <ligand>
        <name>molybdate</name>
        <dbReference type="ChEBI" id="CHEBI:36264"/>
    </ligand>
</feature>
<comment type="subunit">
    <text evidence="5">The complex is composed of two ATP-binding proteins (ModC), two transmembrane proteins (ModB) and a solute-binding protein (ModA).</text>
</comment>
<dbReference type="GO" id="GO:0046872">
    <property type="term" value="F:metal ion binding"/>
    <property type="evidence" value="ECO:0007669"/>
    <property type="project" value="UniProtKB-KW"/>
</dbReference>
<evidence type="ECO:0000256" key="5">
    <source>
        <dbReference type="ARBA" id="ARBA00062515"/>
    </source>
</evidence>
<feature type="signal peptide" evidence="7">
    <location>
        <begin position="1"/>
        <end position="19"/>
    </location>
</feature>
<feature type="binding site" evidence="6">
    <location>
        <position position="57"/>
    </location>
    <ligand>
        <name>molybdate</name>
        <dbReference type="ChEBI" id="CHEBI:36264"/>
    </ligand>
</feature>
<dbReference type="PIRSF" id="PIRSF004846">
    <property type="entry name" value="ModA"/>
    <property type="match status" value="1"/>
</dbReference>
<evidence type="ECO:0000313" key="9">
    <source>
        <dbReference type="EMBL" id="QWY77626.1"/>
    </source>
</evidence>
<dbReference type="NCBIfam" id="TIGR01256">
    <property type="entry name" value="modA"/>
    <property type="match status" value="1"/>
</dbReference>
<evidence type="ECO:0000256" key="3">
    <source>
        <dbReference type="ARBA" id="ARBA00022723"/>
    </source>
</evidence>